<feature type="region of interest" description="Disordered" evidence="1">
    <location>
        <begin position="137"/>
        <end position="208"/>
    </location>
</feature>
<evidence type="ECO:0008006" key="4">
    <source>
        <dbReference type="Google" id="ProtNLM"/>
    </source>
</evidence>
<feature type="compositionally biased region" description="Basic and acidic residues" evidence="1">
    <location>
        <begin position="149"/>
        <end position="162"/>
    </location>
</feature>
<name>A0ABU9CE81_9BURK</name>
<gene>
    <name evidence="2" type="ORF">AACH10_03015</name>
</gene>
<evidence type="ECO:0000313" key="2">
    <source>
        <dbReference type="EMBL" id="MEK8049201.1"/>
    </source>
</evidence>
<evidence type="ECO:0000313" key="3">
    <source>
        <dbReference type="Proteomes" id="UP001365405"/>
    </source>
</evidence>
<comment type="caution">
    <text evidence="2">The sequence shown here is derived from an EMBL/GenBank/DDBJ whole genome shotgun (WGS) entry which is preliminary data.</text>
</comment>
<accession>A0ABU9CE81</accession>
<dbReference type="RefSeq" id="WP_341408872.1">
    <property type="nucleotide sequence ID" value="NZ_JBBUTH010000001.1"/>
</dbReference>
<proteinExistence type="predicted"/>
<dbReference type="EMBL" id="JBBUTH010000001">
    <property type="protein sequence ID" value="MEK8049201.1"/>
    <property type="molecule type" value="Genomic_DNA"/>
</dbReference>
<evidence type="ECO:0000256" key="1">
    <source>
        <dbReference type="SAM" id="MobiDB-lite"/>
    </source>
</evidence>
<keyword evidence="3" id="KW-1185">Reference proteome</keyword>
<organism evidence="2 3">
    <name type="scientific">Pseudaquabacterium inlustre</name>
    <dbReference type="NCBI Taxonomy" id="2984192"/>
    <lineage>
        <taxon>Bacteria</taxon>
        <taxon>Pseudomonadati</taxon>
        <taxon>Pseudomonadota</taxon>
        <taxon>Betaproteobacteria</taxon>
        <taxon>Burkholderiales</taxon>
        <taxon>Sphaerotilaceae</taxon>
        <taxon>Pseudaquabacterium</taxon>
    </lineage>
</organism>
<sequence length="208" mass="20808">MPALPTPSLVLPLFPPLGRRLLRGALAAATAAVAAVGAAVVAAPPLTALPDPTRPPAALATTTVPGPIASGRVSGAAPAQPAAEAARAPALPRLQAVQLRQGNETALIDDRMVRVGDKVGDRVVVAIDAEGVLLRGAAGSGNNANGSGGERRLRLLGGDEKQPPGTIQITRSARWQPPAEPLVADPALAGASAPGRPAPVSLAERTRP</sequence>
<dbReference type="Proteomes" id="UP001365405">
    <property type="component" value="Unassembled WGS sequence"/>
</dbReference>
<protein>
    <recommendedName>
        <fullName evidence="4">Type II secretion system protein GspC N-terminal domain-containing protein</fullName>
    </recommendedName>
</protein>
<reference evidence="2 3" key="1">
    <citation type="submission" date="2024-04" db="EMBL/GenBank/DDBJ databases">
        <title>Novel species of the genus Ideonella isolated from streams.</title>
        <authorList>
            <person name="Lu H."/>
        </authorList>
    </citation>
    <scope>NUCLEOTIDE SEQUENCE [LARGE SCALE GENOMIC DNA]</scope>
    <source>
        <strain evidence="2 3">DXS22W</strain>
    </source>
</reference>